<keyword evidence="1" id="KW-0472">Membrane</keyword>
<feature type="transmembrane region" description="Helical" evidence="1">
    <location>
        <begin position="44"/>
        <end position="67"/>
    </location>
</feature>
<reference evidence="2 3" key="1">
    <citation type="submission" date="2024-09" db="EMBL/GenBank/DDBJ databases">
        <title>The Natural Products Discovery Center: Release of the First 8490 Sequenced Strains for Exploring Actinobacteria Biosynthetic Diversity.</title>
        <authorList>
            <person name="Kalkreuter E."/>
            <person name="Kautsar S.A."/>
            <person name="Yang D."/>
            <person name="Bader C.D."/>
            <person name="Teijaro C.N."/>
            <person name="Fluegel L."/>
            <person name="Davis C.M."/>
            <person name="Simpson J.R."/>
            <person name="Lauterbach L."/>
            <person name="Steele A.D."/>
            <person name="Gui C."/>
            <person name="Meng S."/>
            <person name="Li G."/>
            <person name="Viehrig K."/>
            <person name="Ye F."/>
            <person name="Su P."/>
            <person name="Kiefer A.F."/>
            <person name="Nichols A."/>
            <person name="Cepeda A.J."/>
            <person name="Yan W."/>
            <person name="Fan B."/>
            <person name="Jiang Y."/>
            <person name="Adhikari A."/>
            <person name="Zheng C.-J."/>
            <person name="Schuster L."/>
            <person name="Cowan T.M."/>
            <person name="Smanski M.J."/>
            <person name="Chevrette M.G."/>
            <person name="De Carvalho L.P.S."/>
            <person name="Shen B."/>
        </authorList>
    </citation>
    <scope>NUCLEOTIDE SEQUENCE [LARGE SCALE GENOMIC DNA]</scope>
    <source>
        <strain evidence="2 3">NPDC057399</strain>
    </source>
</reference>
<comment type="caution">
    <text evidence="2">The sequence shown here is derived from an EMBL/GenBank/DDBJ whole genome shotgun (WGS) entry which is preliminary data.</text>
</comment>
<keyword evidence="1" id="KW-1133">Transmembrane helix</keyword>
<name>A0ABW6JD58_STRCE</name>
<feature type="transmembrane region" description="Helical" evidence="1">
    <location>
        <begin position="74"/>
        <end position="94"/>
    </location>
</feature>
<evidence type="ECO:0000256" key="1">
    <source>
        <dbReference type="SAM" id="Phobius"/>
    </source>
</evidence>
<organism evidence="2 3">
    <name type="scientific">Streptomyces cellulosae</name>
    <dbReference type="NCBI Taxonomy" id="1968"/>
    <lineage>
        <taxon>Bacteria</taxon>
        <taxon>Bacillati</taxon>
        <taxon>Actinomycetota</taxon>
        <taxon>Actinomycetes</taxon>
        <taxon>Kitasatosporales</taxon>
        <taxon>Streptomycetaceae</taxon>
        <taxon>Streptomyces</taxon>
    </lineage>
</organism>
<gene>
    <name evidence="2" type="ORF">ACFU0X_09625</name>
</gene>
<proteinExistence type="predicted"/>
<protein>
    <submittedName>
        <fullName evidence="2">Uncharacterized protein</fullName>
    </submittedName>
</protein>
<dbReference type="EMBL" id="JBHVBU010000019">
    <property type="protein sequence ID" value="MFE7963296.1"/>
    <property type="molecule type" value="Genomic_DNA"/>
</dbReference>
<keyword evidence="1" id="KW-0812">Transmembrane</keyword>
<sequence length="108" mass="11293">MAWAVGGTCAFVGLLAVVLGTVTLRTGWVLPTARRHVTRPGLHGLGALFMGTSILLQGLVHLGILAAVSWEARVLGEIGCLFTGLLLIALSHLLPPRRTLEHADPPGA</sequence>
<dbReference type="RefSeq" id="WP_347225857.1">
    <property type="nucleotide sequence ID" value="NZ_JBHVBU010000019.1"/>
</dbReference>
<evidence type="ECO:0000313" key="2">
    <source>
        <dbReference type="EMBL" id="MFE7963296.1"/>
    </source>
</evidence>
<evidence type="ECO:0000313" key="3">
    <source>
        <dbReference type="Proteomes" id="UP001600650"/>
    </source>
</evidence>
<accession>A0ABW6JD58</accession>
<keyword evidence="3" id="KW-1185">Reference proteome</keyword>
<dbReference type="Proteomes" id="UP001600650">
    <property type="component" value="Unassembled WGS sequence"/>
</dbReference>